<dbReference type="AlphaFoldDB" id="A0A4R9AN76"/>
<dbReference type="EMBL" id="SOHK01000012">
    <property type="protein sequence ID" value="TFD66499.1"/>
    <property type="molecule type" value="Genomic_DNA"/>
</dbReference>
<accession>A0A4R9AN76</accession>
<dbReference type="OrthoDB" id="3821622at2"/>
<proteinExistence type="predicted"/>
<evidence type="ECO:0008006" key="3">
    <source>
        <dbReference type="Google" id="ProtNLM"/>
    </source>
</evidence>
<evidence type="ECO:0000313" key="1">
    <source>
        <dbReference type="EMBL" id="TFD66499.1"/>
    </source>
</evidence>
<organism evidence="1 2">
    <name type="scientific">Cryobacterium ruanii</name>
    <dbReference type="NCBI Taxonomy" id="1259197"/>
    <lineage>
        <taxon>Bacteria</taxon>
        <taxon>Bacillati</taxon>
        <taxon>Actinomycetota</taxon>
        <taxon>Actinomycetes</taxon>
        <taxon>Micrococcales</taxon>
        <taxon>Microbacteriaceae</taxon>
        <taxon>Cryobacterium</taxon>
    </lineage>
</organism>
<comment type="caution">
    <text evidence="1">The sequence shown here is derived from an EMBL/GenBank/DDBJ whole genome shotgun (WGS) entry which is preliminary data.</text>
</comment>
<dbReference type="Proteomes" id="UP000298154">
    <property type="component" value="Unassembled WGS sequence"/>
</dbReference>
<keyword evidence="2" id="KW-1185">Reference proteome</keyword>
<protein>
    <recommendedName>
        <fullName evidence="3">Exo-alpha-sialidase</fullName>
    </recommendedName>
</protein>
<gene>
    <name evidence="1" type="ORF">E3T47_08475</name>
</gene>
<evidence type="ECO:0000313" key="2">
    <source>
        <dbReference type="Proteomes" id="UP000298154"/>
    </source>
</evidence>
<sequence>MSSTVAWRAITGTCPDPLAEPEVSTDAGATWTTTDANTPTEVTALQSIDPTNGAVAQMLGFAQADCSAQVVRTFVGGDNYASADDELDTAWYVDPADRAELHGPDGVQTAPCDAVVALAPGASADAAAVLCADARIFTTADAAASWSAPLTVPGALTLTATPGGYLALAAGPAPVTTQPTATPAPATCLGLGVIDVSVDPADPAGAPIASATGCYVTDEAPAALAGNIAVSVADDDTVWLWIGDLTLRSTDAGQTWL</sequence>
<reference evidence="1 2" key="1">
    <citation type="submission" date="2019-03" db="EMBL/GenBank/DDBJ databases">
        <title>Genomics of glacier-inhabiting Cryobacterium strains.</title>
        <authorList>
            <person name="Liu Q."/>
            <person name="Xin Y.-H."/>
        </authorList>
    </citation>
    <scope>NUCLEOTIDE SEQUENCE [LARGE SCALE GENOMIC DNA]</scope>
    <source>
        <strain evidence="1 2">Sr36</strain>
    </source>
</reference>
<dbReference type="SUPFAM" id="SSF110296">
    <property type="entry name" value="Oligoxyloglucan reducing end-specific cellobiohydrolase"/>
    <property type="match status" value="1"/>
</dbReference>
<name>A0A4R9AN76_9MICO</name>